<gene>
    <name evidence="2" type="ORF">X777_01871</name>
</gene>
<keyword evidence="3" id="KW-1185">Reference proteome</keyword>
<dbReference type="Proteomes" id="UP000053097">
    <property type="component" value="Unassembled WGS sequence"/>
</dbReference>
<evidence type="ECO:0000313" key="2">
    <source>
        <dbReference type="EMBL" id="EZA58143.1"/>
    </source>
</evidence>
<dbReference type="AlphaFoldDB" id="A0A026WQD9"/>
<protein>
    <recommendedName>
        <fullName evidence="1">Transposase Tc5 C-terminal domain-containing protein</fullName>
    </recommendedName>
</protein>
<feature type="domain" description="Transposase Tc5 C-terminal" evidence="1">
    <location>
        <begin position="224"/>
        <end position="269"/>
    </location>
</feature>
<dbReference type="OMA" id="MIDIEYI"/>
<reference evidence="2 3" key="1">
    <citation type="journal article" date="2014" name="Curr. Biol.">
        <title>The genome of the clonal raider ant Cerapachys biroi.</title>
        <authorList>
            <person name="Oxley P.R."/>
            <person name="Ji L."/>
            <person name="Fetter-Pruneda I."/>
            <person name="McKenzie S.K."/>
            <person name="Li C."/>
            <person name="Hu H."/>
            <person name="Zhang G."/>
            <person name="Kronauer D.J."/>
        </authorList>
    </citation>
    <scope>NUCLEOTIDE SEQUENCE [LARGE SCALE GENOMIC DNA]</scope>
</reference>
<proteinExistence type="predicted"/>
<sequence>MIDIEYIFQKKLVVLLMKQQYQMTINDKLWNTGKAVKQDQNHLKELDKGSKRLHRYGNYDGGRITSGQVVHWRKESLFMILILLDGLLEHKNLKLVGKKIQIIAIFLLRLRHQEVFLPNCGPRSILLLDSWSGHCPDIVEDTRPDSIIDFIILTIPASTTGQIQPLDVYGFRLWKNFIKLFSDTIMLLDLDINLHARNNILKLQSLTYHQFSSPRFQNLFKYAWFKSGYLQNRPTEFQTPVEYCFKSNAKVKCDICGEMAIITCVTSRECT</sequence>
<accession>A0A026WQD9</accession>
<feature type="non-terminal residue" evidence="2">
    <location>
        <position position="271"/>
    </location>
</feature>
<dbReference type="InterPro" id="IPR007350">
    <property type="entry name" value="Transposase_Tc5_C"/>
</dbReference>
<evidence type="ECO:0000313" key="3">
    <source>
        <dbReference type="Proteomes" id="UP000053097"/>
    </source>
</evidence>
<dbReference type="EMBL" id="KK107132">
    <property type="protein sequence ID" value="EZA58143.1"/>
    <property type="molecule type" value="Genomic_DNA"/>
</dbReference>
<name>A0A026WQD9_OOCBI</name>
<dbReference type="Pfam" id="PF04236">
    <property type="entry name" value="Transp_Tc5_C"/>
    <property type="match status" value="1"/>
</dbReference>
<organism evidence="2 3">
    <name type="scientific">Ooceraea biroi</name>
    <name type="common">Clonal raider ant</name>
    <name type="synonym">Cerapachys biroi</name>
    <dbReference type="NCBI Taxonomy" id="2015173"/>
    <lineage>
        <taxon>Eukaryota</taxon>
        <taxon>Metazoa</taxon>
        <taxon>Ecdysozoa</taxon>
        <taxon>Arthropoda</taxon>
        <taxon>Hexapoda</taxon>
        <taxon>Insecta</taxon>
        <taxon>Pterygota</taxon>
        <taxon>Neoptera</taxon>
        <taxon>Endopterygota</taxon>
        <taxon>Hymenoptera</taxon>
        <taxon>Apocrita</taxon>
        <taxon>Aculeata</taxon>
        <taxon>Formicoidea</taxon>
        <taxon>Formicidae</taxon>
        <taxon>Dorylinae</taxon>
        <taxon>Ooceraea</taxon>
    </lineage>
</organism>
<evidence type="ECO:0000259" key="1">
    <source>
        <dbReference type="Pfam" id="PF04236"/>
    </source>
</evidence>